<feature type="repeat" description="ANK" evidence="8">
    <location>
        <begin position="30"/>
        <end position="63"/>
    </location>
</feature>
<dbReference type="SUPFAM" id="SSF48403">
    <property type="entry name" value="Ankyrin repeat"/>
    <property type="match status" value="1"/>
</dbReference>
<dbReference type="PANTHER" id="PTHR24186:SF46">
    <property type="entry name" value="PROTEIN ACCELERATED CELL DEATH 6-LIKE"/>
    <property type="match status" value="1"/>
</dbReference>
<dbReference type="InterPro" id="IPR002110">
    <property type="entry name" value="Ankyrin_rpt"/>
</dbReference>
<keyword evidence="5 9" id="KW-1133">Transmembrane helix</keyword>
<reference evidence="11" key="1">
    <citation type="submission" date="2023-10" db="EMBL/GenBank/DDBJ databases">
        <title>Chromosome-level genome of the transformable northern wattle, Acacia crassicarpa.</title>
        <authorList>
            <person name="Massaro I."/>
            <person name="Sinha N.R."/>
            <person name="Poethig S."/>
            <person name="Leichty A.R."/>
        </authorList>
    </citation>
    <scope>NUCLEOTIDE SEQUENCE</scope>
    <source>
        <strain evidence="11">Acra3RX</strain>
        <tissue evidence="11">Leaf</tissue>
    </source>
</reference>
<protein>
    <recommendedName>
        <fullName evidence="10">PGG domain-containing protein</fullName>
    </recommendedName>
</protein>
<evidence type="ECO:0000256" key="4">
    <source>
        <dbReference type="ARBA" id="ARBA00022737"/>
    </source>
</evidence>
<dbReference type="AlphaFoldDB" id="A0AAE1MZ38"/>
<proteinExistence type="predicted"/>
<evidence type="ECO:0000256" key="2">
    <source>
        <dbReference type="ARBA" id="ARBA00004413"/>
    </source>
</evidence>
<feature type="transmembrane region" description="Helical" evidence="9">
    <location>
        <begin position="124"/>
        <end position="148"/>
    </location>
</feature>
<dbReference type="Pfam" id="PF12796">
    <property type="entry name" value="Ank_2"/>
    <property type="match status" value="1"/>
</dbReference>
<dbReference type="GO" id="GO:0005886">
    <property type="term" value="C:plasma membrane"/>
    <property type="evidence" value="ECO:0007669"/>
    <property type="project" value="UniProtKB-SubCell"/>
</dbReference>
<organism evidence="11 12">
    <name type="scientific">Acacia crassicarpa</name>
    <name type="common">northern wattle</name>
    <dbReference type="NCBI Taxonomy" id="499986"/>
    <lineage>
        <taxon>Eukaryota</taxon>
        <taxon>Viridiplantae</taxon>
        <taxon>Streptophyta</taxon>
        <taxon>Embryophyta</taxon>
        <taxon>Tracheophyta</taxon>
        <taxon>Spermatophyta</taxon>
        <taxon>Magnoliopsida</taxon>
        <taxon>eudicotyledons</taxon>
        <taxon>Gunneridae</taxon>
        <taxon>Pentapetalae</taxon>
        <taxon>rosids</taxon>
        <taxon>fabids</taxon>
        <taxon>Fabales</taxon>
        <taxon>Fabaceae</taxon>
        <taxon>Caesalpinioideae</taxon>
        <taxon>mimosoid clade</taxon>
        <taxon>Acacieae</taxon>
        <taxon>Acacia</taxon>
    </lineage>
</organism>
<feature type="domain" description="PGG" evidence="10">
    <location>
        <begin position="116"/>
        <end position="229"/>
    </location>
</feature>
<dbReference type="PROSITE" id="PS50088">
    <property type="entry name" value="ANK_REPEAT"/>
    <property type="match status" value="1"/>
</dbReference>
<dbReference type="Gene3D" id="1.25.40.20">
    <property type="entry name" value="Ankyrin repeat-containing domain"/>
    <property type="match status" value="1"/>
</dbReference>
<feature type="transmembrane region" description="Helical" evidence="9">
    <location>
        <begin position="207"/>
        <end position="230"/>
    </location>
</feature>
<evidence type="ECO:0000256" key="6">
    <source>
        <dbReference type="ARBA" id="ARBA00023043"/>
    </source>
</evidence>
<evidence type="ECO:0000256" key="5">
    <source>
        <dbReference type="ARBA" id="ARBA00022989"/>
    </source>
</evidence>
<sequence length="312" mass="35223">MAAKSGKDNVVKYILSTRKLDNLLNQKDKNGNTPLHLASKYLHPKVLLLLTQVKSLNINLTNNEGFTARDMVLLRQKMPPTFREFISFAILKSIDAPLSEKVRKIRRSHTETPQVEWIKDRVNAILLVAILVATVTFAAGFTVPGGIYSSDDKDTNKRGMATLVNRKLFQLFTICDVIAMYSSTMGAFILLGAQLGNFHIGFRAANFALYLVVLSLITMSVAFMAAVHLVVSDVFWLADVVMIFGIIFLLMFLGVFILLIFPLGERAFFFHHISDFIFKVTISFSKSYGKLTRNDKVKKMRSLEEKEKDKDE</sequence>
<keyword evidence="4" id="KW-0677">Repeat</keyword>
<evidence type="ECO:0000259" key="10">
    <source>
        <dbReference type="Pfam" id="PF13962"/>
    </source>
</evidence>
<keyword evidence="12" id="KW-1185">Reference proteome</keyword>
<dbReference type="Pfam" id="PF13962">
    <property type="entry name" value="PGG"/>
    <property type="match status" value="1"/>
</dbReference>
<feature type="transmembrane region" description="Helical" evidence="9">
    <location>
        <begin position="168"/>
        <end position="195"/>
    </location>
</feature>
<evidence type="ECO:0000256" key="7">
    <source>
        <dbReference type="ARBA" id="ARBA00023136"/>
    </source>
</evidence>
<dbReference type="Proteomes" id="UP001293593">
    <property type="component" value="Unassembled WGS sequence"/>
</dbReference>
<comment type="caution">
    <text evidence="11">The sequence shown here is derived from an EMBL/GenBank/DDBJ whole genome shotgun (WGS) entry which is preliminary data.</text>
</comment>
<comment type="subcellular location">
    <subcellularLocation>
        <location evidence="2">Cell membrane</location>
        <topology evidence="2">Peripheral membrane protein</topology>
        <orientation evidence="2">Cytoplasmic side</orientation>
    </subcellularLocation>
    <subcellularLocation>
        <location evidence="1">Membrane</location>
        <topology evidence="1">Multi-pass membrane protein</topology>
    </subcellularLocation>
</comment>
<name>A0AAE1MZ38_9FABA</name>
<keyword evidence="6 8" id="KW-0040">ANK repeat</keyword>
<feature type="transmembrane region" description="Helical" evidence="9">
    <location>
        <begin position="236"/>
        <end position="261"/>
    </location>
</feature>
<keyword evidence="7 9" id="KW-0472">Membrane</keyword>
<evidence type="ECO:0000256" key="1">
    <source>
        <dbReference type="ARBA" id="ARBA00004141"/>
    </source>
</evidence>
<gene>
    <name evidence="11" type="ORF">QN277_011733</name>
</gene>
<evidence type="ECO:0000256" key="9">
    <source>
        <dbReference type="SAM" id="Phobius"/>
    </source>
</evidence>
<evidence type="ECO:0000313" key="11">
    <source>
        <dbReference type="EMBL" id="KAK4280058.1"/>
    </source>
</evidence>
<evidence type="ECO:0000256" key="3">
    <source>
        <dbReference type="ARBA" id="ARBA00022692"/>
    </source>
</evidence>
<keyword evidence="3 9" id="KW-0812">Transmembrane</keyword>
<dbReference type="InterPro" id="IPR026961">
    <property type="entry name" value="PGG_dom"/>
</dbReference>
<accession>A0AAE1MZ38</accession>
<evidence type="ECO:0000313" key="12">
    <source>
        <dbReference type="Proteomes" id="UP001293593"/>
    </source>
</evidence>
<dbReference type="SMART" id="SM00248">
    <property type="entry name" value="ANK"/>
    <property type="match status" value="1"/>
</dbReference>
<dbReference type="InterPro" id="IPR036770">
    <property type="entry name" value="Ankyrin_rpt-contain_sf"/>
</dbReference>
<evidence type="ECO:0000256" key="8">
    <source>
        <dbReference type="PROSITE-ProRule" id="PRU00023"/>
    </source>
</evidence>
<dbReference type="PANTHER" id="PTHR24186">
    <property type="entry name" value="PROTEIN PHOSPHATASE 1 REGULATORY SUBUNIT"/>
    <property type="match status" value="1"/>
</dbReference>
<dbReference type="EMBL" id="JAWXYG010000002">
    <property type="protein sequence ID" value="KAK4280058.1"/>
    <property type="molecule type" value="Genomic_DNA"/>
</dbReference>